<dbReference type="PIRSF" id="PIRSF028998">
    <property type="entry name" value="GINS_Psf2_subgr"/>
    <property type="match status" value="1"/>
</dbReference>
<evidence type="ECO:0000259" key="8">
    <source>
        <dbReference type="Pfam" id="PF05916"/>
    </source>
</evidence>
<dbReference type="PANTHER" id="PTHR12772:SF0">
    <property type="entry name" value="DNA REPLICATION COMPLEX GINS PROTEIN PSF2"/>
    <property type="match status" value="1"/>
</dbReference>
<feature type="domain" description="GINS subunit" evidence="8">
    <location>
        <begin position="75"/>
        <end position="167"/>
    </location>
</feature>
<dbReference type="Gene3D" id="3.40.5.50">
    <property type="match status" value="1"/>
</dbReference>
<keyword evidence="11" id="KW-1185">Reference proteome</keyword>
<comment type="similarity">
    <text evidence="2 7">Belongs to the GINS2/PSF2 family.</text>
</comment>
<evidence type="ECO:0000313" key="10">
    <source>
        <dbReference type="EMBL" id="KAG2225449.1"/>
    </source>
</evidence>
<sequence>MALPRSHQAAYTPSEIEFLAGEEDIIIIPTHSMPKLQFISGSFGPFRPPLKAKVPLWLALMLKKHHMCNILSPEWLSVDNLKKMLNDEETVAEFSPLPFHYMEISMMLLESASEDIPNSEQVRRYLKDLRETRQSKARAGLAVLDDRYLGMNNLSLMEINEIRPFFSRAFLEMRKLNAEESNNYSQPPA</sequence>
<dbReference type="SUPFAM" id="SSF160059">
    <property type="entry name" value="PriA/YqbF domain"/>
    <property type="match status" value="1"/>
</dbReference>
<dbReference type="GO" id="GO:0006260">
    <property type="term" value="P:DNA replication"/>
    <property type="evidence" value="ECO:0007669"/>
    <property type="project" value="UniProtKB-KW"/>
</dbReference>
<name>A0A8H7S868_9FUNG</name>
<dbReference type="InterPro" id="IPR036224">
    <property type="entry name" value="GINS_bundle-like_dom_sf"/>
</dbReference>
<reference evidence="10 11" key="1">
    <citation type="submission" date="2020-12" db="EMBL/GenBank/DDBJ databases">
        <title>Metabolic potential, ecology and presence of endohyphal bacteria is reflected in genomic diversity of Mucoromycotina.</title>
        <authorList>
            <person name="Muszewska A."/>
            <person name="Okrasinska A."/>
            <person name="Steczkiewicz K."/>
            <person name="Drgas O."/>
            <person name="Orlowska M."/>
            <person name="Perlinska-Lenart U."/>
            <person name="Aleksandrzak-Piekarczyk T."/>
            <person name="Szatraj K."/>
            <person name="Zielenkiewicz U."/>
            <person name="Pilsyk S."/>
            <person name="Malc E."/>
            <person name="Mieczkowski P."/>
            <person name="Kruszewska J.S."/>
            <person name="Biernat P."/>
            <person name="Pawlowska J."/>
        </authorList>
    </citation>
    <scope>NUCLEOTIDE SEQUENCE [LARGE SCALE GENOMIC DNA]</scope>
    <source>
        <strain evidence="10 11">CBS 142.35</strain>
    </source>
</reference>
<dbReference type="GO" id="GO:0000727">
    <property type="term" value="P:double-strand break repair via break-induced replication"/>
    <property type="evidence" value="ECO:0007669"/>
    <property type="project" value="TreeGrafter"/>
</dbReference>
<protein>
    <recommendedName>
        <fullName evidence="3 7">DNA replication complex GINS protein PSF2</fullName>
    </recommendedName>
</protein>
<dbReference type="GO" id="GO:0007059">
    <property type="term" value="P:chromosome segregation"/>
    <property type="evidence" value="ECO:0007669"/>
    <property type="project" value="UniProtKB-KW"/>
</dbReference>
<evidence type="ECO:0000256" key="5">
    <source>
        <dbReference type="ARBA" id="ARBA00022829"/>
    </source>
</evidence>
<proteinExistence type="inferred from homology"/>
<dbReference type="AlphaFoldDB" id="A0A8H7S868"/>
<dbReference type="SUPFAM" id="SSF158573">
    <property type="entry name" value="GINS helical bundle-like"/>
    <property type="match status" value="1"/>
</dbReference>
<keyword evidence="6 7" id="KW-0539">Nucleus</keyword>
<dbReference type="InterPro" id="IPR021151">
    <property type="entry name" value="GINS_A"/>
</dbReference>
<comment type="subunit">
    <text evidence="7">Component of the GINS complex.</text>
</comment>
<comment type="subcellular location">
    <subcellularLocation>
        <location evidence="1 7">Nucleus</location>
    </subcellularLocation>
</comment>
<accession>A0A8H7S868</accession>
<evidence type="ECO:0000313" key="11">
    <source>
        <dbReference type="Proteomes" id="UP000646827"/>
    </source>
</evidence>
<evidence type="ECO:0000256" key="4">
    <source>
        <dbReference type="ARBA" id="ARBA00022705"/>
    </source>
</evidence>
<comment type="caution">
    <text evidence="10">The sequence shown here is derived from an EMBL/GenBank/DDBJ whole genome shotgun (WGS) entry which is preliminary data.</text>
</comment>
<keyword evidence="5" id="KW-0159">Chromosome partition</keyword>
<keyword evidence="4 7" id="KW-0235">DNA replication</keyword>
<dbReference type="Proteomes" id="UP000646827">
    <property type="component" value="Unassembled WGS sequence"/>
</dbReference>
<evidence type="ECO:0000256" key="1">
    <source>
        <dbReference type="ARBA" id="ARBA00004123"/>
    </source>
</evidence>
<dbReference type="Pfam" id="PF25005">
    <property type="entry name" value="PSF2_N"/>
    <property type="match status" value="1"/>
</dbReference>
<evidence type="ECO:0000256" key="3">
    <source>
        <dbReference type="ARBA" id="ARBA00015139"/>
    </source>
</evidence>
<dbReference type="Pfam" id="PF05916">
    <property type="entry name" value="Sld5"/>
    <property type="match status" value="1"/>
</dbReference>
<dbReference type="Gene3D" id="1.20.58.1020">
    <property type="match status" value="1"/>
</dbReference>
<evidence type="ECO:0000256" key="2">
    <source>
        <dbReference type="ARBA" id="ARBA00010565"/>
    </source>
</evidence>
<dbReference type="CDD" id="cd11712">
    <property type="entry name" value="GINS_A_psf2"/>
    <property type="match status" value="1"/>
</dbReference>
<dbReference type="FunFam" id="1.20.58.1020:FF:000001">
    <property type="entry name" value="DNA replication complex GINS protein PSF2"/>
    <property type="match status" value="1"/>
</dbReference>
<evidence type="ECO:0000256" key="7">
    <source>
        <dbReference type="PIRNR" id="PIRNR028998"/>
    </source>
</evidence>
<gene>
    <name evidence="10" type="ORF">INT45_010085</name>
</gene>
<dbReference type="OrthoDB" id="1938138at2759"/>
<dbReference type="InterPro" id="IPR056784">
    <property type="entry name" value="PSF2_N"/>
</dbReference>
<dbReference type="GO" id="GO:0000811">
    <property type="term" value="C:GINS complex"/>
    <property type="evidence" value="ECO:0007669"/>
    <property type="project" value="TreeGrafter"/>
</dbReference>
<feature type="domain" description="DNA replication complex GINS protein PSF2 N-terminal" evidence="9">
    <location>
        <begin position="12"/>
        <end position="71"/>
    </location>
</feature>
<dbReference type="FunFam" id="3.40.5.50:FF:000001">
    <property type="entry name" value="DNA replication complex GINS protein PSF2"/>
    <property type="match status" value="1"/>
</dbReference>
<dbReference type="EMBL" id="JAEPRB010000028">
    <property type="protein sequence ID" value="KAG2225449.1"/>
    <property type="molecule type" value="Genomic_DNA"/>
</dbReference>
<dbReference type="CDD" id="cd21694">
    <property type="entry name" value="GINS_B_Psf2"/>
    <property type="match status" value="1"/>
</dbReference>
<dbReference type="PANTHER" id="PTHR12772">
    <property type="entry name" value="DNA REPLICATION COMPLEX GINS PROTEIN PSF2"/>
    <property type="match status" value="1"/>
</dbReference>
<dbReference type="InterPro" id="IPR007257">
    <property type="entry name" value="GINS_Psf2"/>
</dbReference>
<evidence type="ECO:0000259" key="9">
    <source>
        <dbReference type="Pfam" id="PF25005"/>
    </source>
</evidence>
<organism evidence="10 11">
    <name type="scientific">Circinella minor</name>
    <dbReference type="NCBI Taxonomy" id="1195481"/>
    <lineage>
        <taxon>Eukaryota</taxon>
        <taxon>Fungi</taxon>
        <taxon>Fungi incertae sedis</taxon>
        <taxon>Mucoromycota</taxon>
        <taxon>Mucoromycotina</taxon>
        <taxon>Mucoromycetes</taxon>
        <taxon>Mucorales</taxon>
        <taxon>Lichtheimiaceae</taxon>
        <taxon>Circinella</taxon>
    </lineage>
</organism>
<evidence type="ECO:0000256" key="6">
    <source>
        <dbReference type="ARBA" id="ARBA00023242"/>
    </source>
</evidence>